<dbReference type="Pfam" id="PF19160">
    <property type="entry name" value="SPARK"/>
    <property type="match status" value="1"/>
</dbReference>
<dbReference type="InterPro" id="IPR036045">
    <property type="entry name" value="Sec1-like_sf"/>
</dbReference>
<keyword evidence="5" id="KW-1185">Reference proteome</keyword>
<evidence type="ECO:0000256" key="1">
    <source>
        <dbReference type="ARBA" id="ARBA00009884"/>
    </source>
</evidence>
<dbReference type="Gene3D" id="3.40.50.2060">
    <property type="match status" value="1"/>
</dbReference>
<dbReference type="GO" id="GO:0016192">
    <property type="term" value="P:vesicle-mediated transport"/>
    <property type="evidence" value="ECO:0007669"/>
    <property type="project" value="InterPro"/>
</dbReference>
<dbReference type="SUPFAM" id="SSF56815">
    <property type="entry name" value="Sec1/munc18-like (SM) proteins"/>
    <property type="match status" value="1"/>
</dbReference>
<feature type="chain" id="PRO_5020874073" description="SPARK domain-containing protein" evidence="2">
    <location>
        <begin position="19"/>
        <end position="247"/>
    </location>
</feature>
<dbReference type="PANTHER" id="PTHR11679">
    <property type="entry name" value="VESICLE PROTEIN SORTING-ASSOCIATED"/>
    <property type="match status" value="1"/>
</dbReference>
<evidence type="ECO:0000313" key="4">
    <source>
        <dbReference type="EMBL" id="THG03618.1"/>
    </source>
</evidence>
<dbReference type="EMBL" id="SDRB02010919">
    <property type="protein sequence ID" value="THG03618.1"/>
    <property type="molecule type" value="Genomic_DNA"/>
</dbReference>
<comment type="caution">
    <text evidence="4">The sequence shown here is derived from an EMBL/GenBank/DDBJ whole genome shotgun (WGS) entry which is preliminary data.</text>
</comment>
<evidence type="ECO:0000256" key="2">
    <source>
        <dbReference type="SAM" id="SignalP"/>
    </source>
</evidence>
<organism evidence="4 5">
    <name type="scientific">Camellia sinensis var. sinensis</name>
    <name type="common">China tea</name>
    <dbReference type="NCBI Taxonomy" id="542762"/>
    <lineage>
        <taxon>Eukaryota</taxon>
        <taxon>Viridiplantae</taxon>
        <taxon>Streptophyta</taxon>
        <taxon>Embryophyta</taxon>
        <taxon>Tracheophyta</taxon>
        <taxon>Spermatophyta</taxon>
        <taxon>Magnoliopsida</taxon>
        <taxon>eudicotyledons</taxon>
        <taxon>Gunneridae</taxon>
        <taxon>Pentapetalae</taxon>
        <taxon>asterids</taxon>
        <taxon>Ericales</taxon>
        <taxon>Theaceae</taxon>
        <taxon>Camellia</taxon>
    </lineage>
</organism>
<feature type="domain" description="SPARK" evidence="3">
    <location>
        <begin position="35"/>
        <end position="118"/>
    </location>
</feature>
<comment type="similarity">
    <text evidence="1">Belongs to the STXBP/unc-18/SEC1 family.</text>
</comment>
<proteinExistence type="inferred from homology"/>
<dbReference type="InterPro" id="IPR043154">
    <property type="entry name" value="Sec-1-like_dom1"/>
</dbReference>
<keyword evidence="2" id="KW-0732">Signal</keyword>
<evidence type="ECO:0000313" key="5">
    <source>
        <dbReference type="Proteomes" id="UP000306102"/>
    </source>
</evidence>
<dbReference type="AlphaFoldDB" id="A0A4S4DL14"/>
<dbReference type="STRING" id="542762.A0A4S4DL14"/>
<sequence>MSLIFLLFLSLQLHLSLLSSPSSTTASAARHLHTTASSCPFDFDVLRRLIQSSNRPKLDSDSVSCHYIKVGLRLIQSDYLRITNNFLPPIDSAESCWVSYQTLINDFFPNFNDIRKSAVSRPLGSPRVVSIVSVVYSQSDLLQKEVFLVELVDSISKSKEPMSHLKAVFFLRPTSENIQHMRRQLASPRFGEYHLFFSNLLKDTQLHILADSDEHEVVQQVQPMCAHNPLVVPVLSCTANSVDSSGK</sequence>
<dbReference type="InterPro" id="IPR001619">
    <property type="entry name" value="Sec1-like"/>
</dbReference>
<reference evidence="4 5" key="1">
    <citation type="journal article" date="2018" name="Proc. Natl. Acad. Sci. U.S.A.">
        <title>Draft genome sequence of Camellia sinensis var. sinensis provides insights into the evolution of the tea genome and tea quality.</title>
        <authorList>
            <person name="Wei C."/>
            <person name="Yang H."/>
            <person name="Wang S."/>
            <person name="Zhao J."/>
            <person name="Liu C."/>
            <person name="Gao L."/>
            <person name="Xia E."/>
            <person name="Lu Y."/>
            <person name="Tai Y."/>
            <person name="She G."/>
            <person name="Sun J."/>
            <person name="Cao H."/>
            <person name="Tong W."/>
            <person name="Gao Q."/>
            <person name="Li Y."/>
            <person name="Deng W."/>
            <person name="Jiang X."/>
            <person name="Wang W."/>
            <person name="Chen Q."/>
            <person name="Zhang S."/>
            <person name="Li H."/>
            <person name="Wu J."/>
            <person name="Wang P."/>
            <person name="Li P."/>
            <person name="Shi C."/>
            <person name="Zheng F."/>
            <person name="Jian J."/>
            <person name="Huang B."/>
            <person name="Shan D."/>
            <person name="Shi M."/>
            <person name="Fang C."/>
            <person name="Yue Y."/>
            <person name="Li F."/>
            <person name="Li D."/>
            <person name="Wei S."/>
            <person name="Han B."/>
            <person name="Jiang C."/>
            <person name="Yin Y."/>
            <person name="Xia T."/>
            <person name="Zhang Z."/>
            <person name="Bennetzen J.L."/>
            <person name="Zhao S."/>
            <person name="Wan X."/>
        </authorList>
    </citation>
    <scope>NUCLEOTIDE SEQUENCE [LARGE SCALE GENOMIC DNA]</scope>
    <source>
        <strain evidence="5">cv. Shuchazao</strain>
        <tissue evidence="4">Leaf</tissue>
    </source>
</reference>
<accession>A0A4S4DL14</accession>
<dbReference type="Pfam" id="PF00995">
    <property type="entry name" value="Sec1"/>
    <property type="match status" value="1"/>
</dbReference>
<name>A0A4S4DL14_CAMSN</name>
<feature type="signal peptide" evidence="2">
    <location>
        <begin position="1"/>
        <end position="18"/>
    </location>
</feature>
<dbReference type="InterPro" id="IPR043891">
    <property type="entry name" value="SPARK"/>
</dbReference>
<evidence type="ECO:0000259" key="3">
    <source>
        <dbReference type="Pfam" id="PF19160"/>
    </source>
</evidence>
<gene>
    <name evidence="4" type="ORF">TEA_023451</name>
</gene>
<dbReference type="Proteomes" id="UP000306102">
    <property type="component" value="Unassembled WGS sequence"/>
</dbReference>
<protein>
    <recommendedName>
        <fullName evidence="3">SPARK domain-containing protein</fullName>
    </recommendedName>
</protein>